<dbReference type="PANTHER" id="PTHR30097:SF15">
    <property type="entry name" value="CATION EFFLUX SYSTEM PROTEIN CUSB"/>
    <property type="match status" value="1"/>
</dbReference>
<evidence type="ECO:0000313" key="5">
    <source>
        <dbReference type="Proteomes" id="UP000554837"/>
    </source>
</evidence>
<dbReference type="Gene3D" id="1.10.287.470">
    <property type="entry name" value="Helix hairpin bin"/>
    <property type="match status" value="1"/>
</dbReference>
<dbReference type="RefSeq" id="WP_138856666.1">
    <property type="nucleotide sequence ID" value="NZ_CP040709.1"/>
</dbReference>
<comment type="caution">
    <text evidence="4">The sequence shown here is derived from an EMBL/GenBank/DDBJ whole genome shotgun (WGS) entry which is preliminary data.</text>
</comment>
<dbReference type="AlphaFoldDB" id="A0A840S7B3"/>
<feature type="region of interest" description="Disordered" evidence="2">
    <location>
        <begin position="27"/>
        <end position="67"/>
    </location>
</feature>
<accession>A0A840S7B3</accession>
<dbReference type="GO" id="GO:0015679">
    <property type="term" value="P:plasma membrane copper ion transport"/>
    <property type="evidence" value="ECO:0007669"/>
    <property type="project" value="TreeGrafter"/>
</dbReference>
<protein>
    <submittedName>
        <fullName evidence="4">Biotin carboxyl carrier protein</fullName>
    </submittedName>
</protein>
<gene>
    <name evidence="4" type="ORF">HNQ51_002717</name>
</gene>
<dbReference type="SUPFAM" id="SSF111369">
    <property type="entry name" value="HlyD-like secretion proteins"/>
    <property type="match status" value="1"/>
</dbReference>
<organism evidence="4 5">
    <name type="scientific">Inhella inkyongensis</name>
    <dbReference type="NCBI Taxonomy" id="392593"/>
    <lineage>
        <taxon>Bacteria</taxon>
        <taxon>Pseudomonadati</taxon>
        <taxon>Pseudomonadota</taxon>
        <taxon>Betaproteobacteria</taxon>
        <taxon>Burkholderiales</taxon>
        <taxon>Sphaerotilaceae</taxon>
        <taxon>Inhella</taxon>
    </lineage>
</organism>
<dbReference type="GO" id="GO:0046914">
    <property type="term" value="F:transition metal ion binding"/>
    <property type="evidence" value="ECO:0007669"/>
    <property type="project" value="TreeGrafter"/>
</dbReference>
<reference evidence="4 5" key="1">
    <citation type="submission" date="2020-08" db="EMBL/GenBank/DDBJ databases">
        <title>Genomic Encyclopedia of Type Strains, Phase IV (KMG-IV): sequencing the most valuable type-strain genomes for metagenomic binning, comparative biology and taxonomic classification.</title>
        <authorList>
            <person name="Goeker M."/>
        </authorList>
    </citation>
    <scope>NUCLEOTIDE SEQUENCE [LARGE SCALE GENOMIC DNA]</scope>
    <source>
        <strain evidence="4 5">DSM 23958</strain>
    </source>
</reference>
<feature type="chain" id="PRO_5032596421" evidence="3">
    <location>
        <begin position="26"/>
        <end position="370"/>
    </location>
</feature>
<dbReference type="EMBL" id="JACHHO010000004">
    <property type="protein sequence ID" value="MBB5205398.1"/>
    <property type="molecule type" value="Genomic_DNA"/>
</dbReference>
<dbReference type="PANTHER" id="PTHR30097">
    <property type="entry name" value="CATION EFFLUX SYSTEM PROTEIN CUSB"/>
    <property type="match status" value="1"/>
</dbReference>
<evidence type="ECO:0000256" key="3">
    <source>
        <dbReference type="SAM" id="SignalP"/>
    </source>
</evidence>
<dbReference type="GO" id="GO:0030288">
    <property type="term" value="C:outer membrane-bounded periplasmic space"/>
    <property type="evidence" value="ECO:0007669"/>
    <property type="project" value="TreeGrafter"/>
</dbReference>
<feature type="signal peptide" evidence="3">
    <location>
        <begin position="1"/>
        <end position="25"/>
    </location>
</feature>
<evidence type="ECO:0000313" key="4">
    <source>
        <dbReference type="EMBL" id="MBB5205398.1"/>
    </source>
</evidence>
<name>A0A840S7B3_9BURK</name>
<dbReference type="GO" id="GO:0060003">
    <property type="term" value="P:copper ion export"/>
    <property type="evidence" value="ECO:0007669"/>
    <property type="project" value="TreeGrafter"/>
</dbReference>
<evidence type="ECO:0000256" key="2">
    <source>
        <dbReference type="SAM" id="MobiDB-lite"/>
    </source>
</evidence>
<keyword evidence="1" id="KW-0813">Transport</keyword>
<dbReference type="Gene3D" id="2.40.30.170">
    <property type="match status" value="1"/>
</dbReference>
<keyword evidence="5" id="KW-1185">Reference proteome</keyword>
<dbReference type="OrthoDB" id="7059230at2"/>
<keyword evidence="3" id="KW-0732">Signal</keyword>
<dbReference type="Proteomes" id="UP000554837">
    <property type="component" value="Unassembled WGS sequence"/>
</dbReference>
<evidence type="ECO:0000256" key="1">
    <source>
        <dbReference type="ARBA" id="ARBA00022448"/>
    </source>
</evidence>
<dbReference type="Gene3D" id="2.40.50.100">
    <property type="match status" value="1"/>
</dbReference>
<proteinExistence type="predicted"/>
<sequence>MKNSPKRIASLLASAIALSLAPAWAGPGHDHGDEAAPVTAGGPQRQPDGSVFLPKPAQRQMGVRTQPVSKAALPRAFELQGMVIMDPNAGGKVQATQAGRLLAPPNGLPALGQRVSRGQVLAYVEPVAGALERSGQAAQIAELRASLGLAEKRLARLQELSDTVPRREIEAAQSELASHRERIKALGAGLSGREALVSPVAGVIASANALAGQVVDARDLVIEVVDPKRLRVEALAYDTELARDVGKAYLAGSGQRQALSFLGAAGSLRDQALPLQFALVDSKMQLAVGQPTKVVVQTRSSVEALAVPAAALAKNPANQTIVWVKAAPERFVPKVVQATPLDGSSVAVTHGLQDGELVVVEGATLVNQIR</sequence>
<dbReference type="Gene3D" id="2.40.420.20">
    <property type="match status" value="1"/>
</dbReference>
<dbReference type="InterPro" id="IPR051909">
    <property type="entry name" value="MFP_Cation_Efflux"/>
</dbReference>